<gene>
    <name evidence="3" type="ORF">PHATR_33231</name>
</gene>
<dbReference type="RefSeq" id="XP_002186050.1">
    <property type="nucleotide sequence ID" value="XM_002186014.1"/>
</dbReference>
<dbReference type="PANTHER" id="PTHR47942">
    <property type="entry name" value="TETRATRICOPEPTIDE REPEAT (TPR)-LIKE SUPERFAMILY PROTEIN-RELATED"/>
    <property type="match status" value="1"/>
</dbReference>
<dbReference type="OrthoDB" id="185373at2759"/>
<protein>
    <recommendedName>
        <fullName evidence="5">Pentacotripeptide-repeat region of PRORP domain-containing protein</fullName>
    </recommendedName>
</protein>
<dbReference type="Pfam" id="PF01535">
    <property type="entry name" value="PPR"/>
    <property type="match status" value="4"/>
</dbReference>
<dbReference type="Proteomes" id="UP000000759">
    <property type="component" value="Chromosome 3"/>
</dbReference>
<keyword evidence="4" id="KW-1185">Reference proteome</keyword>
<dbReference type="eggNOG" id="KOG4197">
    <property type="taxonomic scope" value="Eukaryota"/>
</dbReference>
<evidence type="ECO:0000256" key="2">
    <source>
        <dbReference type="PROSITE-ProRule" id="PRU00708"/>
    </source>
</evidence>
<dbReference type="AlphaFoldDB" id="B5Y4Q2"/>
<dbReference type="InterPro" id="IPR051222">
    <property type="entry name" value="PPR/CCM1_RNA-binding"/>
</dbReference>
<accession>B5Y4Q2</accession>
<organism evidence="3 4">
    <name type="scientific">Phaeodactylum tricornutum (strain CCAP 1055/1)</name>
    <dbReference type="NCBI Taxonomy" id="556484"/>
    <lineage>
        <taxon>Eukaryota</taxon>
        <taxon>Sar</taxon>
        <taxon>Stramenopiles</taxon>
        <taxon>Ochrophyta</taxon>
        <taxon>Bacillariophyta</taxon>
        <taxon>Bacillariophyceae</taxon>
        <taxon>Bacillariophycidae</taxon>
        <taxon>Naviculales</taxon>
        <taxon>Phaeodactylaceae</taxon>
        <taxon>Phaeodactylum</taxon>
    </lineage>
</organism>
<dbReference type="KEGG" id="pti:PHATR_33231"/>
<dbReference type="Gene3D" id="1.25.40.10">
    <property type="entry name" value="Tetratricopeptide repeat domain"/>
    <property type="match status" value="4"/>
</dbReference>
<evidence type="ECO:0000256" key="1">
    <source>
        <dbReference type="ARBA" id="ARBA00022737"/>
    </source>
</evidence>
<feature type="repeat" description="PPR" evidence="2">
    <location>
        <begin position="486"/>
        <end position="520"/>
    </location>
</feature>
<evidence type="ECO:0000313" key="4">
    <source>
        <dbReference type="Proteomes" id="UP000000759"/>
    </source>
</evidence>
<evidence type="ECO:0000313" key="3">
    <source>
        <dbReference type="EMBL" id="ACI65520.1"/>
    </source>
</evidence>
<dbReference type="HOGENOM" id="CLU_311357_0_0_1"/>
<dbReference type="InterPro" id="IPR011990">
    <property type="entry name" value="TPR-like_helical_dom_sf"/>
</dbReference>
<dbReference type="EMBL" id="CP001142">
    <property type="protein sequence ID" value="ACI65520.1"/>
    <property type="molecule type" value="Genomic_DNA"/>
</dbReference>
<dbReference type="InterPro" id="IPR002885">
    <property type="entry name" value="PPR_rpt"/>
</dbReference>
<dbReference type="PaxDb" id="2850-Phatr33231"/>
<keyword evidence="1" id="KW-0677">Repeat</keyword>
<reference evidence="3 4" key="1">
    <citation type="journal article" date="2008" name="Nature">
        <title>The Phaeodactylum genome reveals the evolutionary history of diatom genomes.</title>
        <authorList>
            <person name="Bowler C."/>
            <person name="Allen A.E."/>
            <person name="Badger J.H."/>
            <person name="Grimwood J."/>
            <person name="Jabbari K."/>
            <person name="Kuo A."/>
            <person name="Maheswari U."/>
            <person name="Martens C."/>
            <person name="Maumus F."/>
            <person name="Otillar R.P."/>
            <person name="Rayko E."/>
            <person name="Salamov A."/>
            <person name="Vandepoele K."/>
            <person name="Beszteri B."/>
            <person name="Gruber A."/>
            <person name="Heijde M."/>
            <person name="Katinka M."/>
            <person name="Mock T."/>
            <person name="Valentin K."/>
            <person name="Verret F."/>
            <person name="Berges J.A."/>
            <person name="Brownlee C."/>
            <person name="Cadoret J.P."/>
            <person name="Chiovitti A."/>
            <person name="Choi C.J."/>
            <person name="Coesel S."/>
            <person name="De Martino A."/>
            <person name="Detter J.C."/>
            <person name="Durkin C."/>
            <person name="Falciatore A."/>
            <person name="Fournet J."/>
            <person name="Haruta M."/>
            <person name="Huysman M.J."/>
            <person name="Jenkins B.D."/>
            <person name="Jiroutova K."/>
            <person name="Jorgensen R.E."/>
            <person name="Joubert Y."/>
            <person name="Kaplan A."/>
            <person name="Kroger N."/>
            <person name="Kroth P.G."/>
            <person name="La Roche J."/>
            <person name="Lindquist E."/>
            <person name="Lommer M."/>
            <person name="Martin-Jezequel V."/>
            <person name="Lopez P.J."/>
            <person name="Lucas S."/>
            <person name="Mangogna M."/>
            <person name="McGinnis K."/>
            <person name="Medlin L.K."/>
            <person name="Montsant A."/>
            <person name="Oudot-Le Secq M.P."/>
            <person name="Napoli C."/>
            <person name="Obornik M."/>
            <person name="Parker M.S."/>
            <person name="Petit J.L."/>
            <person name="Porcel B.M."/>
            <person name="Poulsen N."/>
            <person name="Robison M."/>
            <person name="Rychlewski L."/>
            <person name="Rynearson T.A."/>
            <person name="Schmutz J."/>
            <person name="Shapiro H."/>
            <person name="Siaut M."/>
            <person name="Stanley M."/>
            <person name="Sussman M.R."/>
            <person name="Taylor A.R."/>
            <person name="Vardi A."/>
            <person name="von Dassow P."/>
            <person name="Vyverman W."/>
            <person name="Willis A."/>
            <person name="Wyrwicz L.S."/>
            <person name="Rokhsar D.S."/>
            <person name="Weissenbach J."/>
            <person name="Armbrust E.V."/>
            <person name="Green B.R."/>
            <person name="Van de Peer Y."/>
            <person name="Grigoriev I.V."/>
        </authorList>
    </citation>
    <scope>NUCLEOTIDE SEQUENCE [LARGE SCALE GENOMIC DNA]</scope>
    <source>
        <strain evidence="3 4">CCAP 1055/1</strain>
    </source>
</reference>
<proteinExistence type="predicted"/>
<dbReference type="NCBIfam" id="TIGR00756">
    <property type="entry name" value="PPR"/>
    <property type="match status" value="2"/>
</dbReference>
<feature type="repeat" description="PPR" evidence="2">
    <location>
        <begin position="357"/>
        <end position="387"/>
    </location>
</feature>
<dbReference type="GeneID" id="7204308"/>
<dbReference type="InParanoid" id="B5Y4Q2"/>
<sequence>MTRTKRQATPSVSKNWAMIKAQLLNKAHSPVGSISRPQWNQLVEALHNLKAPLGKNLYRALVEAFALLDRMHEEVTEKKSAMPRLPLPLPTVLLHLTIDSWRRQAAEFATKGKVFPISAKSLLQKVEHFTETGLFDPSAKTYGMLVEGMASTEDKHNAPILAEELLERMTKQYGQDPAGRKLECAPNTVIVNSIINLWIKSGRSDSMDAIERKFQKLKDWYRFSGRDDQKPNAYTYSSLISALGRCGHHQAVERAETLLREYEASTGKQPCTVLYTSFCQTLATTNAPGAADRAQAVLNEMLFRSRHGEDMARPNSYTILAVVSTYLKEGRIDEAEVLVRNMEDLSRQRADDGLRPGIFCYNSLIHACAKNGNAEHAESILNHLLDSAESGNSILQPNIVTWNNVLHAWAKSKHPARAQRASNVFKRMRLLDRAGISGASADTRTLNILIDCYVNSPNPKAFVHQSIELFESVKSQGVDSSSGIFDPVSYRGMMDLLCKAGEFDRALRLHKRYIEKSTAPEAPLQPDRAYFNVLMSGLARSGWEKAVESVEAMLTEMHSLAKLGYNTHPDVVSYNSLLNCFATSSQVNAPSKAFSALRRMEQLWANGDLSAAPDASSYSAVCATWANAGLAEGAEKAEEVLRHMLLHRDQKIQSTSQVFNTVMVAYARQGDAPKVQKLFDEWLETDNTYDSRIYVTLLQAWSKAGNPESTASVLYELIRLFDSAAIRNPPTTQMFNAVLQAWLRSGRKHAEVQIKAGVDEMSSLATSGRFPCAPDALTYSTLFSACVRSGRDDLGELAHNGLLELKSRFVTTRNPMYRPDLRIFAEAIMLVAMDDKYSTKDILSQLLLELNAVNGTIWKKQGQIAMNRILAAISRSTINEKEVLAQLGVEIMRAQNVSPDESTRKFLARCCNKEGQQA</sequence>
<evidence type="ECO:0008006" key="5">
    <source>
        <dbReference type="Google" id="ProtNLM"/>
    </source>
</evidence>
<reference evidence="4" key="2">
    <citation type="submission" date="2008-08" db="EMBL/GenBank/DDBJ databases">
        <authorList>
            <consortium name="Diatom Consortium"/>
            <person name="Grigoriev I."/>
            <person name="Grimwood J."/>
            <person name="Kuo A."/>
            <person name="Otillar R.P."/>
            <person name="Salamov A."/>
            <person name="Detter J.C."/>
            <person name="Lindquist E."/>
            <person name="Shapiro H."/>
            <person name="Lucas S."/>
            <person name="Glavina del Rio T."/>
            <person name="Pitluck S."/>
            <person name="Rokhsar D."/>
            <person name="Bowler C."/>
        </authorList>
    </citation>
    <scope>GENOME REANNOTATION</scope>
    <source>
        <strain evidence="4">CCAP 1055/1</strain>
    </source>
</reference>
<dbReference type="PANTHER" id="PTHR47942:SF63">
    <property type="entry name" value="PENTATRICOPEPTIDE REPEAT-CONTAINING PROTEIN"/>
    <property type="match status" value="1"/>
</dbReference>
<dbReference type="PROSITE" id="PS51375">
    <property type="entry name" value="PPR"/>
    <property type="match status" value="2"/>
</dbReference>
<dbReference type="STRING" id="556484.B5Y4Q2"/>
<name>B5Y4Q2_PHATC</name>